<comment type="caution">
    <text evidence="4">Lacks conserved residue(s) required for the propagation of feature annotation.</text>
</comment>
<protein>
    <recommendedName>
        <fullName evidence="4 5">Kynureninase</fullName>
        <ecNumber evidence="4 5">3.7.1.3</ecNumber>
    </recommendedName>
    <alternativeName>
        <fullName evidence="4">L-kynurenine hydrolase</fullName>
    </alternativeName>
</protein>
<comment type="cofactor">
    <cofactor evidence="4 6">
        <name>pyridoxal 5'-phosphate</name>
        <dbReference type="ChEBI" id="CHEBI:597326"/>
    </cofactor>
</comment>
<evidence type="ECO:0000256" key="2">
    <source>
        <dbReference type="ARBA" id="ARBA00022801"/>
    </source>
</evidence>
<evidence type="ECO:0000256" key="5">
    <source>
        <dbReference type="NCBIfam" id="TIGR01814"/>
    </source>
</evidence>
<feature type="binding site" evidence="4">
    <location>
        <position position="260"/>
    </location>
    <ligand>
        <name>pyridoxal 5'-phosphate</name>
        <dbReference type="ChEBI" id="CHEBI:597326"/>
    </ligand>
</feature>
<dbReference type="UniPathway" id="UPA00253">
    <property type="reaction ID" value="UER00329"/>
</dbReference>
<feature type="binding site" evidence="4">
    <location>
        <begin position="127"/>
        <end position="130"/>
    </location>
    <ligand>
        <name>pyridoxal 5'-phosphate</name>
        <dbReference type="ChEBI" id="CHEBI:597326"/>
    </ligand>
</feature>
<dbReference type="GO" id="GO:0030170">
    <property type="term" value="F:pyridoxal phosphate binding"/>
    <property type="evidence" value="ECO:0007669"/>
    <property type="project" value="UniProtKB-UniRule"/>
</dbReference>
<dbReference type="Gene3D" id="3.40.640.10">
    <property type="entry name" value="Type I PLP-dependent aspartate aminotransferase-like (Major domain)"/>
    <property type="match status" value="1"/>
</dbReference>
<comment type="pathway">
    <text evidence="4 6">Cofactor biosynthesis; NAD(+) biosynthesis; quinolinate from L-kynurenine: step 2/3.</text>
</comment>
<organism evidence="7 9">
    <name type="scientific">Salinicoccus roseus</name>
    <dbReference type="NCBI Taxonomy" id="45670"/>
    <lineage>
        <taxon>Bacteria</taxon>
        <taxon>Bacillati</taxon>
        <taxon>Bacillota</taxon>
        <taxon>Bacilli</taxon>
        <taxon>Bacillales</taxon>
        <taxon>Staphylococcaceae</taxon>
        <taxon>Salinicoccus</taxon>
    </lineage>
</organism>
<dbReference type="InterPro" id="IPR015422">
    <property type="entry name" value="PyrdxlP-dep_Trfase_small"/>
</dbReference>
<dbReference type="NCBIfam" id="TIGR01814">
    <property type="entry name" value="kynureninase"/>
    <property type="match status" value="1"/>
</dbReference>
<dbReference type="GO" id="GO:0009435">
    <property type="term" value="P:NAD+ biosynthetic process"/>
    <property type="evidence" value="ECO:0007669"/>
    <property type="project" value="UniProtKB-UniRule"/>
</dbReference>
<dbReference type="UniPathway" id="UPA00334">
    <property type="reaction ID" value="UER00455"/>
</dbReference>
<dbReference type="EMBL" id="JABEVU030000001">
    <property type="protein sequence ID" value="MDB0579894.1"/>
    <property type="molecule type" value="Genomic_DNA"/>
</dbReference>
<dbReference type="InterPro" id="IPR010111">
    <property type="entry name" value="Kynureninase"/>
</dbReference>
<dbReference type="PANTHER" id="PTHR14084">
    <property type="entry name" value="KYNURENINASE"/>
    <property type="match status" value="1"/>
</dbReference>
<sequence length="421" mass="47846">MNQWLEKARRKDERDALAKYKEEFYLGDAVYYMDGNSLGLMSRRSEQSMLDVMEDWKNHGIDGWTRGERPWFYMSERIGAMMADLVGAEKHEVLATSSTTMNIHQTIRTLYRPTDERYRILVDDLNFPSDIYAVQSILEDYGYGDGMVKVPSDDSHLLATDRIIDMMDESIALILLPSVLYRSGQVLEMEKLTRKAHEKGIVIGFDLCHSIGSVPHHLKAWDVDFAVWCTYKHLNGGPGSVAGLYVNEKHHHHPVSLKGWFGNDKETQFDMKHTFDQASDISQYQVGTPHIFSMAPLLGALEMFDEAGIGNIRQKSLELTDFMIGMIEDVLKDHDIDIVTPKSHDDRGGHILIGHPQAAGINAALKSKGVIPDFRAPSYVRIAPVALYNSFEDVHHTVMILKEIMDDRLYEQFDNKRGVIA</sequence>
<comment type="catalytic activity">
    <reaction evidence="4 6">
        <text>L-kynurenine + H2O = anthranilate + L-alanine + H(+)</text>
        <dbReference type="Rhea" id="RHEA:16813"/>
        <dbReference type="ChEBI" id="CHEBI:15377"/>
        <dbReference type="ChEBI" id="CHEBI:15378"/>
        <dbReference type="ChEBI" id="CHEBI:16567"/>
        <dbReference type="ChEBI" id="CHEBI:57959"/>
        <dbReference type="ChEBI" id="CHEBI:57972"/>
        <dbReference type="EC" id="3.7.1.3"/>
    </reaction>
</comment>
<dbReference type="AlphaFoldDB" id="A0A0C2HBP8"/>
<feature type="binding site" evidence="4">
    <location>
        <position position="100"/>
    </location>
    <ligand>
        <name>pyridoxal 5'-phosphate</name>
        <dbReference type="ChEBI" id="CHEBI:597326"/>
    </ligand>
</feature>
<dbReference type="PANTHER" id="PTHR14084:SF0">
    <property type="entry name" value="KYNURENINASE"/>
    <property type="match status" value="1"/>
</dbReference>
<feature type="modified residue" description="N6-(pyridoxal phosphate)lysine" evidence="4">
    <location>
        <position position="232"/>
    </location>
</feature>
<dbReference type="OrthoDB" id="9812626at2"/>
<feature type="binding site" evidence="4">
    <location>
        <position position="99"/>
    </location>
    <ligand>
        <name>pyridoxal 5'-phosphate</name>
        <dbReference type="ChEBI" id="CHEBI:597326"/>
    </ligand>
</feature>
<dbReference type="HAMAP" id="MF_01970">
    <property type="entry name" value="Kynureninase"/>
    <property type="match status" value="1"/>
</dbReference>
<evidence type="ECO:0000256" key="6">
    <source>
        <dbReference type="PIRNR" id="PIRNR038800"/>
    </source>
</evidence>
<feature type="binding site" evidence="4">
    <location>
        <position position="231"/>
    </location>
    <ligand>
        <name>pyridoxal 5'-phosphate</name>
        <dbReference type="ChEBI" id="CHEBI:597326"/>
    </ligand>
</feature>
<comment type="subunit">
    <text evidence="4 6">Homodimer.</text>
</comment>
<gene>
    <name evidence="4 8" type="primary">kynU</name>
    <name evidence="8" type="ORF">F7P68_0005095</name>
    <name evidence="7" type="ORF">SN16_03770</name>
</gene>
<dbReference type="InterPro" id="IPR015424">
    <property type="entry name" value="PyrdxlP-dep_Trfase"/>
</dbReference>
<dbReference type="RefSeq" id="WP_040105294.1">
    <property type="nucleotide sequence ID" value="NZ_JABEVU030000001.1"/>
</dbReference>
<dbReference type="GeneID" id="77844659"/>
<feature type="binding site" evidence="4">
    <location>
        <position position="288"/>
    </location>
    <ligand>
        <name>pyridoxal 5'-phosphate</name>
        <dbReference type="ChEBI" id="CHEBI:597326"/>
    </ligand>
</feature>
<dbReference type="GO" id="GO:0005737">
    <property type="term" value="C:cytoplasm"/>
    <property type="evidence" value="ECO:0007669"/>
    <property type="project" value="UniProtKB-UniRule"/>
</dbReference>
<dbReference type="STRING" id="45670.SN16_03770"/>
<dbReference type="Proteomes" id="UP000527860">
    <property type="component" value="Unassembled WGS sequence"/>
</dbReference>
<feature type="binding site" evidence="4">
    <location>
        <position position="206"/>
    </location>
    <ligand>
        <name>pyridoxal 5'-phosphate</name>
        <dbReference type="ChEBI" id="CHEBI:597326"/>
    </ligand>
</feature>
<reference evidence="7 9" key="1">
    <citation type="submission" date="2015-01" db="EMBL/GenBank/DDBJ databases">
        <title>Genome sequences of high lactate-tolerant strain Salinicoccus roseus W12 with industrial interest.</title>
        <authorList>
            <person name="Wang H."/>
            <person name="Yu B."/>
        </authorList>
    </citation>
    <scope>NUCLEOTIDE SEQUENCE [LARGE SCALE GENOMIC DNA]</scope>
    <source>
        <strain evidence="7 9">W12</strain>
    </source>
</reference>
<dbReference type="GO" id="GO:0019441">
    <property type="term" value="P:L-tryptophan catabolic process to kynurenine"/>
    <property type="evidence" value="ECO:0007669"/>
    <property type="project" value="TreeGrafter"/>
</dbReference>
<reference evidence="8 10" key="4">
    <citation type="submission" date="2022-12" db="EMBL/GenBank/DDBJ databases">
        <title>Genome analysis and biological profiling of marine Salinicoccus roseus MOSEL-ME25.</title>
        <authorList>
            <person name="Mirza F.T."/>
            <person name="Xie Y."/>
            <person name="Shinwari Z.K."/>
        </authorList>
    </citation>
    <scope>NUCLEOTIDE SEQUENCE [LARGE SCALE GENOMIC DNA]</scope>
    <source>
        <strain evidence="8 10">MOSEL-ME25</strain>
    </source>
</reference>
<evidence type="ECO:0000313" key="9">
    <source>
        <dbReference type="Proteomes" id="UP000031546"/>
    </source>
</evidence>
<dbReference type="GO" id="GO:0030429">
    <property type="term" value="F:kynureninase activity"/>
    <property type="evidence" value="ECO:0007669"/>
    <property type="project" value="UniProtKB-UniRule"/>
</dbReference>
<feature type="binding site" evidence="4">
    <location>
        <position position="209"/>
    </location>
    <ligand>
        <name>pyridoxal 5'-phosphate</name>
        <dbReference type="ChEBI" id="CHEBI:597326"/>
    </ligand>
</feature>
<evidence type="ECO:0000313" key="10">
    <source>
        <dbReference type="Proteomes" id="UP000527860"/>
    </source>
</evidence>
<dbReference type="SUPFAM" id="SSF53383">
    <property type="entry name" value="PLP-dependent transferases"/>
    <property type="match status" value="1"/>
</dbReference>
<evidence type="ECO:0000313" key="8">
    <source>
        <dbReference type="EMBL" id="MDB0579894.1"/>
    </source>
</evidence>
<evidence type="ECO:0000256" key="3">
    <source>
        <dbReference type="ARBA" id="ARBA00022898"/>
    </source>
</evidence>
<keyword evidence="10" id="KW-1185">Reference proteome</keyword>
<dbReference type="Gene3D" id="3.90.1150.10">
    <property type="entry name" value="Aspartate Aminotransferase, domain 1"/>
    <property type="match status" value="1"/>
</dbReference>
<comment type="catalytic activity">
    <reaction evidence="6">
        <text>3-hydroxy-L-kynurenine + H2O = 3-hydroxyanthranilate + L-alanine + H(+)</text>
        <dbReference type="Rhea" id="RHEA:25143"/>
        <dbReference type="ChEBI" id="CHEBI:15377"/>
        <dbReference type="ChEBI" id="CHEBI:15378"/>
        <dbReference type="ChEBI" id="CHEBI:36559"/>
        <dbReference type="ChEBI" id="CHEBI:57972"/>
        <dbReference type="ChEBI" id="CHEBI:58125"/>
        <dbReference type="EC" id="3.7.1.3"/>
    </reaction>
</comment>
<evidence type="ECO:0000256" key="4">
    <source>
        <dbReference type="HAMAP-Rule" id="MF_01970"/>
    </source>
</evidence>
<comment type="function">
    <text evidence="4 6">Catalyzes the cleavage of L-kynurenine (L-Kyn) and L-3-hydroxykynurenine (L-3OHKyn) into anthranilic acid (AA) and 3-hydroxyanthranilic acid (3-OHAA), respectively.</text>
</comment>
<dbReference type="EC" id="3.7.1.3" evidence="4 5"/>
<dbReference type="GO" id="GO:0019805">
    <property type="term" value="P:quinolinate biosynthetic process"/>
    <property type="evidence" value="ECO:0007669"/>
    <property type="project" value="UniProtKB-UniRule"/>
</dbReference>
<evidence type="ECO:0000256" key="1">
    <source>
        <dbReference type="ARBA" id="ARBA00022642"/>
    </source>
</evidence>
<keyword evidence="2 4" id="KW-0378">Hydrolase</keyword>
<reference evidence="8" key="3">
    <citation type="submission" date="2020-04" db="EMBL/GenBank/DDBJ databases">
        <authorList>
            <person name="Tanveer F."/>
            <person name="Xie Y."/>
            <person name="Shinwari Z.K."/>
        </authorList>
    </citation>
    <scope>NUCLEOTIDE SEQUENCE</scope>
    <source>
        <strain evidence="8">MOSEL-ME25</strain>
    </source>
</reference>
<dbReference type="Pfam" id="PF22580">
    <property type="entry name" value="KYNU_C"/>
    <property type="match status" value="1"/>
</dbReference>
<comment type="pathway">
    <text evidence="4 6">Amino-acid degradation; L-kynurenine degradation; L-alanine and anthranilate from L-kynurenine: step 1/1.</text>
</comment>
<name>A0A0C2HBP8_9STAP</name>
<keyword evidence="1 4" id="KW-0662">Pyridine nucleotide biosynthesis</keyword>
<keyword evidence="3 4" id="KW-0663">Pyridoxal phosphate</keyword>
<dbReference type="InterPro" id="IPR015421">
    <property type="entry name" value="PyrdxlP-dep_Trfase_major"/>
</dbReference>
<accession>A0A0C2HBP8</accession>
<dbReference type="GO" id="GO:0097053">
    <property type="term" value="P:L-kynurenine catabolic process"/>
    <property type="evidence" value="ECO:0007669"/>
    <property type="project" value="UniProtKB-UniRule"/>
</dbReference>
<dbReference type="EMBL" id="JXII01000003">
    <property type="protein sequence ID" value="KIH71170.1"/>
    <property type="molecule type" value="Genomic_DNA"/>
</dbReference>
<dbReference type="Proteomes" id="UP000031546">
    <property type="component" value="Unassembled WGS sequence"/>
</dbReference>
<reference evidence="10" key="2">
    <citation type="submission" date="2020-04" db="EMBL/GenBank/DDBJ databases">
        <title>Genome analysis and biological profiling of marine Cellulosimicrobium funkei MOSEL-ME6.</title>
        <authorList>
            <person name="Tanveer F."/>
            <person name="Xie Y."/>
            <person name="Shinwari Z.K."/>
        </authorList>
    </citation>
    <scope>NUCLEOTIDE SEQUENCE [LARGE SCALE GENOMIC DNA]</scope>
    <source>
        <strain evidence="10">MOSEL-ME25</strain>
    </source>
</reference>
<evidence type="ECO:0000313" key="7">
    <source>
        <dbReference type="EMBL" id="KIH71170.1"/>
    </source>
</evidence>
<dbReference type="PIRSF" id="PIRSF038800">
    <property type="entry name" value="KYNU"/>
    <property type="match status" value="1"/>
</dbReference>
<comment type="caution">
    <text evidence="7">The sequence shown here is derived from an EMBL/GenBank/DDBJ whole genome shotgun (WGS) entry which is preliminary data.</text>
</comment>
<proteinExistence type="inferred from homology"/>
<dbReference type="GO" id="GO:0043420">
    <property type="term" value="P:anthranilate metabolic process"/>
    <property type="evidence" value="ECO:0007669"/>
    <property type="project" value="TreeGrafter"/>
</dbReference>
<comment type="similarity">
    <text evidence="4 6">Belongs to the kynureninase family.</text>
</comment>